<accession>V5FRJ1</accession>
<dbReference type="HOGENOM" id="CLU_136871_0_0_1"/>
<comment type="caution">
    <text evidence="2">The sequence shown here is derived from an EMBL/GenBank/DDBJ whole genome shotgun (WGS) entry which is preliminary data.</text>
</comment>
<gene>
    <name evidence="2" type="ORF">PVAR5_3261</name>
</gene>
<dbReference type="AlphaFoldDB" id="V5FRJ1"/>
<sequence>MSTAKESLDKDTVGDSKQPLFKVEDQNGHLGSNNAPVSKSTAPSTDASSDSTASTLISITNSFLSALSNKSRPEFEKHCLRAAGMALCAPQPAPVRFCTIDTFIDRVTAMRDEIHERGWGHEVKLYEEGNMATVWVPFRAKINGVVDHVGVNLFILHKLNGVWKITGVADSSRKPTDEERQMD</sequence>
<evidence type="ECO:0000313" key="3">
    <source>
        <dbReference type="Proteomes" id="UP000018001"/>
    </source>
</evidence>
<protein>
    <recommendedName>
        <fullName evidence="4">DUF4440 domain-containing protein</fullName>
    </recommendedName>
</protein>
<feature type="region of interest" description="Disordered" evidence="1">
    <location>
        <begin position="1"/>
        <end position="51"/>
    </location>
</feature>
<organism evidence="2 3">
    <name type="scientific">Byssochlamys spectabilis (strain No. 5 / NBRC 109023)</name>
    <name type="common">Paecilomyces variotii</name>
    <dbReference type="NCBI Taxonomy" id="1356009"/>
    <lineage>
        <taxon>Eukaryota</taxon>
        <taxon>Fungi</taxon>
        <taxon>Dikarya</taxon>
        <taxon>Ascomycota</taxon>
        <taxon>Pezizomycotina</taxon>
        <taxon>Eurotiomycetes</taxon>
        <taxon>Eurotiomycetidae</taxon>
        <taxon>Eurotiales</taxon>
        <taxon>Thermoascaceae</taxon>
        <taxon>Paecilomyces</taxon>
    </lineage>
</organism>
<evidence type="ECO:0008006" key="4">
    <source>
        <dbReference type="Google" id="ProtNLM"/>
    </source>
</evidence>
<dbReference type="InParanoid" id="V5FRJ1"/>
<feature type="compositionally biased region" description="Low complexity" evidence="1">
    <location>
        <begin position="38"/>
        <end position="51"/>
    </location>
</feature>
<proteinExistence type="predicted"/>
<keyword evidence="3" id="KW-1185">Reference proteome</keyword>
<feature type="compositionally biased region" description="Basic and acidic residues" evidence="1">
    <location>
        <begin position="1"/>
        <end position="14"/>
    </location>
</feature>
<dbReference type="Gene3D" id="3.10.450.50">
    <property type="match status" value="1"/>
</dbReference>
<name>V5FRJ1_BYSSN</name>
<reference evidence="3" key="1">
    <citation type="journal article" date="2014" name="Genome Announc.">
        <title>Draft genome sequence of the formaldehyde-resistant fungus Byssochlamys spectabilis No. 5 (anamorph Paecilomyces variotii No. 5) (NBRC109023).</title>
        <authorList>
            <person name="Oka T."/>
            <person name="Ekino K."/>
            <person name="Fukuda K."/>
            <person name="Nomura Y."/>
        </authorList>
    </citation>
    <scope>NUCLEOTIDE SEQUENCE [LARGE SCALE GENOMIC DNA]</scope>
    <source>
        <strain evidence="3">No. 5 / NBRC 109023</strain>
    </source>
</reference>
<dbReference type="EMBL" id="BAUL01000096">
    <property type="protein sequence ID" value="GAD94633.1"/>
    <property type="molecule type" value="Genomic_DNA"/>
</dbReference>
<dbReference type="OrthoDB" id="2896390at2759"/>
<dbReference type="InterPro" id="IPR032710">
    <property type="entry name" value="NTF2-like_dom_sf"/>
</dbReference>
<evidence type="ECO:0000256" key="1">
    <source>
        <dbReference type="SAM" id="MobiDB-lite"/>
    </source>
</evidence>
<dbReference type="eggNOG" id="ENOG502RNI0">
    <property type="taxonomic scope" value="Eukaryota"/>
</dbReference>
<dbReference type="Proteomes" id="UP000018001">
    <property type="component" value="Unassembled WGS sequence"/>
</dbReference>
<evidence type="ECO:0000313" key="2">
    <source>
        <dbReference type="EMBL" id="GAD94633.1"/>
    </source>
</evidence>
<dbReference type="SUPFAM" id="SSF54427">
    <property type="entry name" value="NTF2-like"/>
    <property type="match status" value="1"/>
</dbReference>